<evidence type="ECO:0000313" key="4">
    <source>
        <dbReference type="Proteomes" id="UP000644693"/>
    </source>
</evidence>
<dbReference type="InterPro" id="IPR029045">
    <property type="entry name" value="ClpP/crotonase-like_dom_sf"/>
</dbReference>
<organism evidence="3 4">
    <name type="scientific">Parahalioglobus pacificus</name>
    <dbReference type="NCBI Taxonomy" id="930806"/>
    <lineage>
        <taxon>Bacteria</taxon>
        <taxon>Pseudomonadati</taxon>
        <taxon>Pseudomonadota</taxon>
        <taxon>Gammaproteobacteria</taxon>
        <taxon>Cellvibrionales</taxon>
        <taxon>Halieaceae</taxon>
        <taxon>Parahalioglobus</taxon>
    </lineage>
</organism>
<sequence>MFETLDISVDDCRAEIWLNRPATLNSLSRQTLCDLIDAAAWLNRQPSVKAVMIAGRGRCFSAGADLDSFGGGDEESLRDAADRGRRMADAIEQIQAITVARLHGWCVGGGLVLASACDIRIASDECQFAIPEVALGIPLTWGGIPRLVREIGPALTKELVISCRNFNADEALRIGFLNRRVQESELDGTVNELITALADRPAYPAMATKRHVNAIAGAATGINNSWSEADGMVAASLDEECLRARAEYMASLKK</sequence>
<dbReference type="GO" id="GO:0006635">
    <property type="term" value="P:fatty acid beta-oxidation"/>
    <property type="evidence" value="ECO:0007669"/>
    <property type="project" value="TreeGrafter"/>
</dbReference>
<protein>
    <submittedName>
        <fullName evidence="3">Crotonase</fullName>
    </submittedName>
</protein>
<dbReference type="SUPFAM" id="SSF52096">
    <property type="entry name" value="ClpP/crotonase"/>
    <property type="match status" value="1"/>
</dbReference>
<dbReference type="InterPro" id="IPR018376">
    <property type="entry name" value="Enoyl-CoA_hyd/isom_CS"/>
</dbReference>
<proteinExistence type="inferred from homology"/>
<gene>
    <name evidence="3" type="ORF">GCM10007053_15910</name>
</gene>
<dbReference type="AlphaFoldDB" id="A0A919CKC5"/>
<dbReference type="PROSITE" id="PS00166">
    <property type="entry name" value="ENOYL_COA_HYDRATASE"/>
    <property type="match status" value="1"/>
</dbReference>
<dbReference type="PANTHER" id="PTHR11941:SF54">
    <property type="entry name" value="ENOYL-COA HYDRATASE, MITOCHONDRIAL"/>
    <property type="match status" value="1"/>
</dbReference>
<dbReference type="InterPro" id="IPR001753">
    <property type="entry name" value="Enoyl-CoA_hydra/iso"/>
</dbReference>
<evidence type="ECO:0000256" key="1">
    <source>
        <dbReference type="ARBA" id="ARBA00005254"/>
    </source>
</evidence>
<dbReference type="Pfam" id="PF00378">
    <property type="entry name" value="ECH_1"/>
    <property type="match status" value="1"/>
</dbReference>
<reference evidence="3" key="2">
    <citation type="submission" date="2020-09" db="EMBL/GenBank/DDBJ databases">
        <authorList>
            <person name="Sun Q."/>
            <person name="Kim S."/>
        </authorList>
    </citation>
    <scope>NUCLEOTIDE SEQUENCE</scope>
    <source>
        <strain evidence="3">KCTC 23430</strain>
    </source>
</reference>
<evidence type="ECO:0000313" key="3">
    <source>
        <dbReference type="EMBL" id="GHD32130.1"/>
    </source>
</evidence>
<dbReference type="RefSeq" id="WP_189476930.1">
    <property type="nucleotide sequence ID" value="NZ_BMYM01000001.1"/>
</dbReference>
<dbReference type="GO" id="GO:0003824">
    <property type="term" value="F:catalytic activity"/>
    <property type="evidence" value="ECO:0007669"/>
    <property type="project" value="InterPro"/>
</dbReference>
<comment type="similarity">
    <text evidence="1 2">Belongs to the enoyl-CoA hydratase/isomerase family.</text>
</comment>
<dbReference type="CDD" id="cd06558">
    <property type="entry name" value="crotonase-like"/>
    <property type="match status" value="1"/>
</dbReference>
<keyword evidence="4" id="KW-1185">Reference proteome</keyword>
<dbReference type="Proteomes" id="UP000644693">
    <property type="component" value="Unassembled WGS sequence"/>
</dbReference>
<reference evidence="3" key="1">
    <citation type="journal article" date="2014" name="Int. J. Syst. Evol. Microbiol.">
        <title>Complete genome sequence of Corynebacterium casei LMG S-19264T (=DSM 44701T), isolated from a smear-ripened cheese.</title>
        <authorList>
            <consortium name="US DOE Joint Genome Institute (JGI-PGF)"/>
            <person name="Walter F."/>
            <person name="Albersmeier A."/>
            <person name="Kalinowski J."/>
            <person name="Ruckert C."/>
        </authorList>
    </citation>
    <scope>NUCLEOTIDE SEQUENCE</scope>
    <source>
        <strain evidence="3">KCTC 23430</strain>
    </source>
</reference>
<dbReference type="EMBL" id="BMYM01000001">
    <property type="protein sequence ID" value="GHD32130.1"/>
    <property type="molecule type" value="Genomic_DNA"/>
</dbReference>
<accession>A0A919CKC5</accession>
<evidence type="ECO:0000256" key="2">
    <source>
        <dbReference type="RuleBase" id="RU003707"/>
    </source>
</evidence>
<comment type="caution">
    <text evidence="3">The sequence shown here is derived from an EMBL/GenBank/DDBJ whole genome shotgun (WGS) entry which is preliminary data.</text>
</comment>
<dbReference type="Gene3D" id="3.90.226.10">
    <property type="entry name" value="2-enoyl-CoA Hydratase, Chain A, domain 1"/>
    <property type="match status" value="1"/>
</dbReference>
<name>A0A919CKC5_9GAMM</name>
<dbReference type="PANTHER" id="PTHR11941">
    <property type="entry name" value="ENOYL-COA HYDRATASE-RELATED"/>
    <property type="match status" value="1"/>
</dbReference>